<dbReference type="Proteomes" id="UP000203551">
    <property type="component" value="Genome"/>
</dbReference>
<reference evidence="1 2" key="3">
    <citation type="journal article" date="2004" name="Virus Genes">
        <title>Complete nucleotide sequence of a strawberry isolate of Beet pseudoyellows virus.</title>
        <authorList>
            <person name="Tzanetakis I.E."/>
            <person name="Martin R.R."/>
        </authorList>
    </citation>
    <scope>NUCLEOTIDE SEQUENCE [LARGE SCALE GENOMIC DNA]</scope>
</reference>
<evidence type="ECO:0000313" key="2">
    <source>
        <dbReference type="Proteomes" id="UP000203551"/>
    </source>
</evidence>
<reference evidence="1 2" key="1">
    <citation type="journal article" date="2003" name="Plant Dis.">
        <title>First report of Beet pseudoyellows virus in strawberry in the USA: A second crinivirus able to cause pallidosis disease.</title>
        <authorList>
            <person name="Tzanetakis I.E."/>
            <person name="Wintermantel W.M."/>
            <person name="Martin R.R."/>
        </authorList>
    </citation>
    <scope>NUCLEOTIDE SEQUENCE [LARGE SCALE GENOMIC DNA]</scope>
</reference>
<protein>
    <submittedName>
        <fullName evidence="1">p26</fullName>
    </submittedName>
</protein>
<keyword evidence="2" id="KW-1185">Reference proteome</keyword>
<evidence type="ECO:0000313" key="1">
    <source>
        <dbReference type="EMBL" id="AAQ97392.1"/>
    </source>
</evidence>
<reference evidence="1 2" key="2">
    <citation type="journal article" date="2004" name="Plant Dis.">
        <title>First report of beet pseudo yellows virus in blackberry in the United States.</title>
        <authorList>
            <person name="Tzanetakis I.E."/>
            <person name="Martin R.R."/>
        </authorList>
    </citation>
    <scope>NUCLEOTIDE SEQUENCE [LARGE SCALE GENOMIC DNA]</scope>
</reference>
<proteinExistence type="predicted"/>
<dbReference type="KEGG" id="vg:2650870"/>
<sequence length="230" mass="26660">MRRMDFPVLTSETTGEQANDLDMLASNVNIILNILQDHRQHDNFELQNALNSCSTVINVCNLQTEDVNLFSTHSKVYQDLKSAGVSHEELSSQRSKYFSTLSTEDLKYLMFDVANIFRLLLVARKNLVDNVALISIFTNYNVTDIPSFNRAITEYFSKTYPMSYYCQQEYAIDVADEYRFSHLLKSIKFPNKRSYIKKGELIEICKESLIFKISINYDHLGLNIKTIKFD</sequence>
<dbReference type="RefSeq" id="NP_940794.1">
    <property type="nucleotide sequence ID" value="NC_005210.2"/>
</dbReference>
<organism evidence="1 2">
    <name type="scientific">Beet pseudoyellows virus</name>
    <dbReference type="NCBI Taxonomy" id="72750"/>
    <lineage>
        <taxon>Viruses</taxon>
        <taxon>Riboviria</taxon>
        <taxon>Orthornavirae</taxon>
        <taxon>Kitrinoviricota</taxon>
        <taxon>Alsuviricetes</taxon>
        <taxon>Martellivirales</taxon>
        <taxon>Closteroviridae</taxon>
        <taxon>Crinivirus</taxon>
        <taxon>Crinivirus pseudobetae</taxon>
    </lineage>
</organism>
<dbReference type="EMBL" id="AY330919">
    <property type="protein sequence ID" value="AAQ97392.1"/>
    <property type="molecule type" value="Genomic_RNA"/>
</dbReference>
<accession>Q6VR99</accession>
<name>Q6VR99_9CLOS</name>
<dbReference type="GeneID" id="2650870"/>